<dbReference type="EMBL" id="CP015772">
    <property type="protein sequence ID" value="ANH80516.1"/>
    <property type="molecule type" value="Genomic_DNA"/>
</dbReference>
<evidence type="ECO:0000313" key="13">
    <source>
        <dbReference type="Proteomes" id="UP000077667"/>
    </source>
</evidence>
<gene>
    <name evidence="12" type="ORF">A8C56_05485</name>
</gene>
<dbReference type="Pfam" id="PF02391">
    <property type="entry name" value="MoaE"/>
    <property type="match status" value="1"/>
</dbReference>
<keyword evidence="13" id="KW-1185">Reference proteome</keyword>
<dbReference type="Gene3D" id="3.90.1170.40">
    <property type="entry name" value="Molybdopterin biosynthesis MoaE subunit"/>
    <property type="match status" value="1"/>
</dbReference>
<dbReference type="SUPFAM" id="SSF54690">
    <property type="entry name" value="Molybdopterin synthase subunit MoaE"/>
    <property type="match status" value="1"/>
</dbReference>
<comment type="subunit">
    <text evidence="6">Heterotetramer of 2 MoaD subunits and 2 MoaE subunits. Also stable as homodimer. The enzyme changes between these two forms during catalysis.</text>
</comment>
<dbReference type="CDD" id="cd00756">
    <property type="entry name" value="MoaE"/>
    <property type="match status" value="1"/>
</dbReference>
<evidence type="ECO:0000256" key="5">
    <source>
        <dbReference type="ARBA" id="ARBA00023150"/>
    </source>
</evidence>
<dbReference type="EC" id="2.8.1.12" evidence="3"/>
<evidence type="ECO:0000256" key="6">
    <source>
        <dbReference type="ARBA" id="ARBA00026066"/>
    </source>
</evidence>
<comment type="similarity">
    <text evidence="2">Belongs to the MoaE family.</text>
</comment>
<evidence type="ECO:0000256" key="3">
    <source>
        <dbReference type="ARBA" id="ARBA00011950"/>
    </source>
</evidence>
<dbReference type="STRING" id="1176587.A8C56_05485"/>
<evidence type="ECO:0000256" key="11">
    <source>
        <dbReference type="ARBA" id="ARBA00049878"/>
    </source>
</evidence>
<evidence type="ECO:0000256" key="9">
    <source>
        <dbReference type="ARBA" id="ARBA00030781"/>
    </source>
</evidence>
<evidence type="ECO:0000256" key="2">
    <source>
        <dbReference type="ARBA" id="ARBA00005426"/>
    </source>
</evidence>
<keyword evidence="5" id="KW-0501">Molybdenum cofactor biosynthesis</keyword>
<dbReference type="RefSeq" id="WP_067753116.1">
    <property type="nucleotide sequence ID" value="NZ_CP015772.1"/>
</dbReference>
<evidence type="ECO:0000313" key="12">
    <source>
        <dbReference type="EMBL" id="ANH80516.1"/>
    </source>
</evidence>
<dbReference type="OrthoDB" id="9803224at2"/>
<evidence type="ECO:0000256" key="10">
    <source>
        <dbReference type="ARBA" id="ARBA00032474"/>
    </source>
</evidence>
<accession>A0A1A9HYQ5</accession>
<dbReference type="KEGG" id="nia:A8C56_05485"/>
<evidence type="ECO:0000256" key="4">
    <source>
        <dbReference type="ARBA" id="ARBA00013858"/>
    </source>
</evidence>
<proteinExistence type="inferred from homology"/>
<dbReference type="PANTHER" id="PTHR23404">
    <property type="entry name" value="MOLYBDOPTERIN SYNTHASE RELATED"/>
    <property type="match status" value="1"/>
</dbReference>
<sequence>MIDVIISDRPLDTAACISSATDAACGGVVSFAGVVRNSTNNKKVLRLEYECYEPMALKEMKKIAKAAIRLYAARSIVIQHRTGILYTGDIAVVIVAGAPHREAAFDACRYAIDTLKQTVPIWKKEVFEDGEEWVSAHA</sequence>
<dbReference type="Proteomes" id="UP000077667">
    <property type="component" value="Chromosome"/>
</dbReference>
<dbReference type="InterPro" id="IPR003448">
    <property type="entry name" value="Mopterin_biosynth_MoaE"/>
</dbReference>
<comment type="pathway">
    <text evidence="1">Cofactor biosynthesis; molybdopterin biosynthesis.</text>
</comment>
<dbReference type="InterPro" id="IPR036563">
    <property type="entry name" value="MoaE_sf"/>
</dbReference>
<dbReference type="GO" id="GO:0006777">
    <property type="term" value="P:Mo-molybdopterin cofactor biosynthetic process"/>
    <property type="evidence" value="ECO:0007669"/>
    <property type="project" value="UniProtKB-KW"/>
</dbReference>
<evidence type="ECO:0000256" key="7">
    <source>
        <dbReference type="ARBA" id="ARBA00029745"/>
    </source>
</evidence>
<organism evidence="12 13">
    <name type="scientific">Niabella ginsenosidivorans</name>
    <dbReference type="NCBI Taxonomy" id="1176587"/>
    <lineage>
        <taxon>Bacteria</taxon>
        <taxon>Pseudomonadati</taxon>
        <taxon>Bacteroidota</taxon>
        <taxon>Chitinophagia</taxon>
        <taxon>Chitinophagales</taxon>
        <taxon>Chitinophagaceae</taxon>
        <taxon>Niabella</taxon>
    </lineage>
</organism>
<comment type="catalytic activity">
    <reaction evidence="11">
        <text>2 [molybdopterin-synthase sulfur-carrier protein]-C-terminal-Gly-aminoethanethioate + cyclic pyranopterin phosphate + H2O = molybdopterin + 2 [molybdopterin-synthase sulfur-carrier protein]-C-terminal Gly-Gly + 2 H(+)</text>
        <dbReference type="Rhea" id="RHEA:26333"/>
        <dbReference type="Rhea" id="RHEA-COMP:12202"/>
        <dbReference type="Rhea" id="RHEA-COMP:19907"/>
        <dbReference type="ChEBI" id="CHEBI:15377"/>
        <dbReference type="ChEBI" id="CHEBI:15378"/>
        <dbReference type="ChEBI" id="CHEBI:58698"/>
        <dbReference type="ChEBI" id="CHEBI:59648"/>
        <dbReference type="ChEBI" id="CHEBI:90778"/>
        <dbReference type="ChEBI" id="CHEBI:232372"/>
        <dbReference type="EC" id="2.8.1.12"/>
    </reaction>
</comment>
<reference evidence="12 13" key="1">
    <citation type="submission" date="2016-05" db="EMBL/GenBank/DDBJ databases">
        <title>Niabella ginsenosidivorans BS26 whole genome sequencing.</title>
        <authorList>
            <person name="Im W.T."/>
            <person name="Siddiqi M.Z."/>
        </authorList>
    </citation>
    <scope>NUCLEOTIDE SEQUENCE [LARGE SCALE GENOMIC DNA]</scope>
    <source>
        <strain evidence="12 13">BS26</strain>
    </source>
</reference>
<protein>
    <recommendedName>
        <fullName evidence="4">Molybdopterin synthase catalytic subunit</fullName>
        <ecNumber evidence="3">2.8.1.12</ecNumber>
    </recommendedName>
    <alternativeName>
        <fullName evidence="9">MPT synthase subunit 2</fullName>
    </alternativeName>
    <alternativeName>
        <fullName evidence="7">Molybdenum cofactor biosynthesis protein E</fullName>
    </alternativeName>
    <alternativeName>
        <fullName evidence="8">Molybdopterin-converting factor large subunit</fullName>
    </alternativeName>
    <alternativeName>
        <fullName evidence="10">Molybdopterin-converting factor subunit 2</fullName>
    </alternativeName>
</protein>
<dbReference type="AlphaFoldDB" id="A0A1A9HYQ5"/>
<dbReference type="GO" id="GO:0030366">
    <property type="term" value="F:molybdopterin synthase activity"/>
    <property type="evidence" value="ECO:0007669"/>
    <property type="project" value="UniProtKB-EC"/>
</dbReference>
<name>A0A1A9HYQ5_9BACT</name>
<evidence type="ECO:0000256" key="8">
    <source>
        <dbReference type="ARBA" id="ARBA00030407"/>
    </source>
</evidence>
<evidence type="ECO:0000256" key="1">
    <source>
        <dbReference type="ARBA" id="ARBA00005046"/>
    </source>
</evidence>